<evidence type="ECO:0000313" key="4">
    <source>
        <dbReference type="EMBL" id="CAF1822924.1"/>
    </source>
</evidence>
<keyword evidence="2" id="KW-0732">Signal</keyword>
<dbReference type="PANTHER" id="PTHR31995">
    <property type="entry name" value="TRANSCRIPTION FACTOR IIS FAMILY PROTEIN-RELATED"/>
    <property type="match status" value="1"/>
</dbReference>
<dbReference type="PROSITE" id="PS51319">
    <property type="entry name" value="TFIIS_N"/>
    <property type="match status" value="1"/>
</dbReference>
<keyword evidence="1" id="KW-0539">Nucleus</keyword>
<dbReference type="EMBL" id="HG994368">
    <property type="protein sequence ID" value="CAF1822924.1"/>
    <property type="molecule type" value="Genomic_DNA"/>
</dbReference>
<evidence type="ECO:0000256" key="2">
    <source>
        <dbReference type="SAM" id="SignalP"/>
    </source>
</evidence>
<comment type="subcellular location">
    <subcellularLocation>
        <location evidence="1">Nucleus</location>
    </subcellularLocation>
</comment>
<accession>A0A816J7W2</accession>
<feature type="non-terminal residue" evidence="4">
    <location>
        <position position="1"/>
    </location>
</feature>
<feature type="chain" id="PRO_5032946644" evidence="2">
    <location>
        <begin position="20"/>
        <end position="348"/>
    </location>
</feature>
<evidence type="ECO:0000259" key="3">
    <source>
        <dbReference type="PROSITE" id="PS51319"/>
    </source>
</evidence>
<reference evidence="4" key="1">
    <citation type="submission" date="2021-01" db="EMBL/GenBank/DDBJ databases">
        <authorList>
            <consortium name="Genoscope - CEA"/>
            <person name="William W."/>
        </authorList>
    </citation>
    <scope>NUCLEOTIDE SEQUENCE</scope>
</reference>
<dbReference type="SMART" id="SM00509">
    <property type="entry name" value="TFS2N"/>
    <property type="match status" value="2"/>
</dbReference>
<evidence type="ECO:0000256" key="1">
    <source>
        <dbReference type="PROSITE-ProRule" id="PRU00649"/>
    </source>
</evidence>
<dbReference type="GO" id="GO:0005634">
    <property type="term" value="C:nucleus"/>
    <property type="evidence" value="ECO:0007669"/>
    <property type="project" value="UniProtKB-SubCell"/>
</dbReference>
<organism evidence="4">
    <name type="scientific">Brassica napus</name>
    <name type="common">Rape</name>
    <dbReference type="NCBI Taxonomy" id="3708"/>
    <lineage>
        <taxon>Eukaryota</taxon>
        <taxon>Viridiplantae</taxon>
        <taxon>Streptophyta</taxon>
        <taxon>Embryophyta</taxon>
        <taxon>Tracheophyta</taxon>
        <taxon>Spermatophyta</taxon>
        <taxon>Magnoliopsida</taxon>
        <taxon>eudicotyledons</taxon>
        <taxon>Gunneridae</taxon>
        <taxon>Pentapetalae</taxon>
        <taxon>rosids</taxon>
        <taxon>malvids</taxon>
        <taxon>Brassicales</taxon>
        <taxon>Brassicaceae</taxon>
        <taxon>Brassiceae</taxon>
        <taxon>Brassica</taxon>
    </lineage>
</organism>
<proteinExistence type="predicted"/>
<protein>
    <submittedName>
        <fullName evidence="4">(rape) hypothetical protein</fullName>
    </submittedName>
</protein>
<gene>
    <name evidence="4" type="ORF">DARMORV10_C04P17050.1</name>
</gene>
<dbReference type="PANTHER" id="PTHR31995:SF8">
    <property type="entry name" value="TRANSCRIPTION FACTOR IIS FAMILY PROTEIN"/>
    <property type="match status" value="1"/>
</dbReference>
<dbReference type="AlphaFoldDB" id="A0A816J7W2"/>
<feature type="domain" description="TFIIS N-terminal" evidence="3">
    <location>
        <begin position="235"/>
        <end position="314"/>
    </location>
</feature>
<dbReference type="InterPro" id="IPR003617">
    <property type="entry name" value="TFIIS/CRSP70_N_sub"/>
</dbReference>
<dbReference type="Proteomes" id="UP001295469">
    <property type="component" value="Chromosome C04"/>
</dbReference>
<sequence length="348" mass="39374">LSLFPIFLLLLLVYHSSNPKPPERINKRRKNKMKDLIAAAIKSTYDTRSPGGVDRCIDLLIRLKSLSLSVKDILYFSKSIFKLETLRRHRNPKIREVSQSLFTSLLKTLYSQGTDNPAGLNKARLKRKEANTGSLTNKRAKTNLLVSDKKQDHKTLAREPVVRRAETKKTDACMSVTTKPVTTTALPQQSRRDIKDGKVTTKTLIPPPRRVPACKNVPAKASRNPKTEEMVELFEAAKKAADVANAKGILSGKSDALRCVEAISLLMKMNVTPKPNEPRKMIERLERLAKHKDRTICSAATTLLQIWRQRIREQERKESSAIKNPRRVQRTCGQGFTRESTKAMKLVM</sequence>
<dbReference type="CDD" id="cd00183">
    <property type="entry name" value="TFIIS_I"/>
    <property type="match status" value="1"/>
</dbReference>
<feature type="signal peptide" evidence="2">
    <location>
        <begin position="1"/>
        <end position="19"/>
    </location>
</feature>
<dbReference type="InterPro" id="IPR017923">
    <property type="entry name" value="TFIIS_N"/>
</dbReference>
<name>A0A816J7W2_BRANA</name>